<dbReference type="Gene3D" id="1.20.210.10">
    <property type="entry name" value="Cytochrome c oxidase-like, subunit I domain"/>
    <property type="match status" value="1"/>
</dbReference>
<organism evidence="2 3">
    <name type="scientific">Candidatus Magnetominusculus xianensis</name>
    <dbReference type="NCBI Taxonomy" id="1748249"/>
    <lineage>
        <taxon>Bacteria</taxon>
        <taxon>Pseudomonadati</taxon>
        <taxon>Nitrospirota</taxon>
        <taxon>Nitrospiria</taxon>
        <taxon>Nitrospirales</taxon>
        <taxon>Nitrospiraceae</taxon>
        <taxon>Candidatus Magnetominusculus</taxon>
    </lineage>
</organism>
<dbReference type="Proteomes" id="UP000060487">
    <property type="component" value="Unassembled WGS sequence"/>
</dbReference>
<name>A0ABR5SDV4_9BACT</name>
<dbReference type="InterPro" id="IPR000883">
    <property type="entry name" value="Cyt_C_Oxase_1"/>
</dbReference>
<feature type="transmembrane region" description="Helical" evidence="1">
    <location>
        <begin position="243"/>
        <end position="262"/>
    </location>
</feature>
<feature type="transmembrane region" description="Helical" evidence="1">
    <location>
        <begin position="341"/>
        <end position="362"/>
    </location>
</feature>
<feature type="transmembrane region" description="Helical" evidence="1">
    <location>
        <begin position="418"/>
        <end position="443"/>
    </location>
</feature>
<feature type="transmembrane region" description="Helical" evidence="1">
    <location>
        <begin position="132"/>
        <end position="149"/>
    </location>
</feature>
<keyword evidence="1" id="KW-0812">Transmembrane</keyword>
<protein>
    <submittedName>
        <fullName evidence="2">Cytochrome c oxidase subunit I</fullName>
    </submittedName>
</protein>
<dbReference type="SUPFAM" id="SSF81442">
    <property type="entry name" value="Cytochrome c oxidase subunit I-like"/>
    <property type="match status" value="1"/>
</dbReference>
<feature type="transmembrane region" description="Helical" evidence="1">
    <location>
        <begin position="205"/>
        <end position="231"/>
    </location>
</feature>
<dbReference type="RefSeq" id="WP_085052780.1">
    <property type="nucleotide sequence ID" value="NZ_LNQR01000076.1"/>
</dbReference>
<keyword evidence="3" id="KW-1185">Reference proteome</keyword>
<feature type="transmembrane region" description="Helical" evidence="1">
    <location>
        <begin position="170"/>
        <end position="193"/>
    </location>
</feature>
<feature type="transmembrane region" description="Helical" evidence="1">
    <location>
        <begin position="282"/>
        <end position="300"/>
    </location>
</feature>
<feature type="transmembrane region" description="Helical" evidence="1">
    <location>
        <begin position="21"/>
        <end position="42"/>
    </location>
</feature>
<gene>
    <name evidence="2" type="ORF">ASN18_2180</name>
</gene>
<sequence length="460" mass="49173">MNTVLSVLEVTAGKRCSLAAGWLFLGVASLLTSGLLAVLLVLSRTPKIQDIFPLIDFFKVALVVHVDLSVTIWFLAFAGVLWTLNGSESFIGLGYAALCVAAAGTVIIALSPFLGASHPLMNNYVPMLDDKIFHIGVIIFFAGFTLLLLRALLTISLSNATDSDDGAQKFGLYAGAVIGLLAMCTLLWTYLSIPKDLPPLRYYEILFWGGGHLLQMLDTVIMLTAWVWLARAAGLSPNLTPKTAVAMFSVLLISSLYAPIIILTQQTGSEEYIGQFTELMEWGIGAPVIVIALLIMASIIKTKIEANKKHLRAALISSMLLFGAGGAIGYMISGVNVTIPAHYHGVIVGVTLSFMGLTYYLLPRFGFNEPTVKLAKLQTFIYAAGQLIHIAGLAWGGGHGIQRKVTGSAQSLDTFKKVASMGLMGLGGAVAILGGFLFLIVVLRAMRSKNNNPATPLHDG</sequence>
<reference evidence="2 3" key="1">
    <citation type="submission" date="2015-11" db="EMBL/GenBank/DDBJ databases">
        <authorList>
            <person name="Lin W."/>
        </authorList>
    </citation>
    <scope>NUCLEOTIDE SEQUENCE [LARGE SCALE GENOMIC DNA]</scope>
    <source>
        <strain evidence="2 3">HCH-1</strain>
    </source>
</reference>
<evidence type="ECO:0000313" key="3">
    <source>
        <dbReference type="Proteomes" id="UP000060487"/>
    </source>
</evidence>
<keyword evidence="1" id="KW-1133">Transmembrane helix</keyword>
<proteinExistence type="predicted"/>
<feature type="transmembrane region" description="Helical" evidence="1">
    <location>
        <begin position="62"/>
        <end position="84"/>
    </location>
</feature>
<dbReference type="InterPro" id="IPR036927">
    <property type="entry name" value="Cyt_c_oxase-like_su1_sf"/>
</dbReference>
<comment type="caution">
    <text evidence="2">The sequence shown here is derived from an EMBL/GenBank/DDBJ whole genome shotgun (WGS) entry which is preliminary data.</text>
</comment>
<dbReference type="EMBL" id="LNQR01000076">
    <property type="protein sequence ID" value="KWT83492.1"/>
    <property type="molecule type" value="Genomic_DNA"/>
</dbReference>
<feature type="transmembrane region" description="Helical" evidence="1">
    <location>
        <begin position="312"/>
        <end position="335"/>
    </location>
</feature>
<evidence type="ECO:0000256" key="1">
    <source>
        <dbReference type="SAM" id="Phobius"/>
    </source>
</evidence>
<feature type="transmembrane region" description="Helical" evidence="1">
    <location>
        <begin position="374"/>
        <end position="398"/>
    </location>
</feature>
<feature type="transmembrane region" description="Helical" evidence="1">
    <location>
        <begin position="91"/>
        <end position="112"/>
    </location>
</feature>
<evidence type="ECO:0000313" key="2">
    <source>
        <dbReference type="EMBL" id="KWT83492.1"/>
    </source>
</evidence>
<accession>A0ABR5SDV4</accession>
<dbReference type="Pfam" id="PF00115">
    <property type="entry name" value="COX1"/>
    <property type="match status" value="1"/>
</dbReference>
<keyword evidence="1" id="KW-0472">Membrane</keyword>